<keyword evidence="8" id="KW-1185">Reference proteome</keyword>
<evidence type="ECO:0000256" key="4">
    <source>
        <dbReference type="ARBA" id="ARBA00023136"/>
    </source>
</evidence>
<feature type="transmembrane region" description="Helical" evidence="5">
    <location>
        <begin position="12"/>
        <end position="30"/>
    </location>
</feature>
<accession>A0ABU3WKK2</accession>
<keyword evidence="2 5" id="KW-0812">Transmembrane</keyword>
<keyword evidence="3 5" id="KW-1133">Transmembrane helix</keyword>
<evidence type="ECO:0000256" key="5">
    <source>
        <dbReference type="SAM" id="Phobius"/>
    </source>
</evidence>
<name>A0ABU3WKK2_9NOCA</name>
<keyword evidence="4 5" id="KW-0472">Membrane</keyword>
<dbReference type="Proteomes" id="UP001275440">
    <property type="component" value="Unassembled WGS sequence"/>
</dbReference>
<evidence type="ECO:0000259" key="6">
    <source>
        <dbReference type="Pfam" id="PF01061"/>
    </source>
</evidence>
<evidence type="ECO:0000313" key="8">
    <source>
        <dbReference type="Proteomes" id="UP001275440"/>
    </source>
</evidence>
<protein>
    <recommendedName>
        <fullName evidence="6">ABC-2 type transporter transmembrane domain-containing protein</fullName>
    </recommendedName>
</protein>
<sequence length="126" mass="13330">MCAAPLGMVQLFAFRLALGRLGILLGLAIADERMLQQAAPMIFGLIMFSNVFTPTEAMPPVVRAVAEWNPVSAVAAVLRELFGSGGGTAADAAWPMRHPVAAAFGWVAVILLVAVPVVVRRYGAQR</sequence>
<proteinExistence type="predicted"/>
<reference evidence="7 8" key="1">
    <citation type="submission" date="2019-10" db="EMBL/GenBank/DDBJ databases">
        <title>Draft Genome Assembly of Rhodococcus zopfii DSM44189.</title>
        <authorList>
            <person name="Sutton J.M."/>
            <person name="Akob D.M."/>
            <person name="Bushman T.J."/>
        </authorList>
    </citation>
    <scope>NUCLEOTIDE SEQUENCE [LARGE SCALE GENOMIC DNA]</scope>
    <source>
        <strain evidence="7 8">DSM 44189</strain>
    </source>
</reference>
<dbReference type="Pfam" id="PF01061">
    <property type="entry name" value="ABC2_membrane"/>
    <property type="match status" value="1"/>
</dbReference>
<dbReference type="EMBL" id="WBMO01000001">
    <property type="protein sequence ID" value="MDV2474483.1"/>
    <property type="molecule type" value="Genomic_DNA"/>
</dbReference>
<evidence type="ECO:0000256" key="1">
    <source>
        <dbReference type="ARBA" id="ARBA00004141"/>
    </source>
</evidence>
<feature type="domain" description="ABC-2 type transporter transmembrane" evidence="6">
    <location>
        <begin position="11"/>
        <end position="80"/>
    </location>
</feature>
<comment type="subcellular location">
    <subcellularLocation>
        <location evidence="1">Membrane</location>
        <topology evidence="1">Multi-pass membrane protein</topology>
    </subcellularLocation>
</comment>
<feature type="transmembrane region" description="Helical" evidence="5">
    <location>
        <begin position="100"/>
        <end position="119"/>
    </location>
</feature>
<evidence type="ECO:0000256" key="3">
    <source>
        <dbReference type="ARBA" id="ARBA00022989"/>
    </source>
</evidence>
<evidence type="ECO:0000256" key="2">
    <source>
        <dbReference type="ARBA" id="ARBA00022692"/>
    </source>
</evidence>
<organism evidence="7 8">
    <name type="scientific">Rhodococcus zopfii</name>
    <dbReference type="NCBI Taxonomy" id="43772"/>
    <lineage>
        <taxon>Bacteria</taxon>
        <taxon>Bacillati</taxon>
        <taxon>Actinomycetota</taxon>
        <taxon>Actinomycetes</taxon>
        <taxon>Mycobacteriales</taxon>
        <taxon>Nocardiaceae</taxon>
        <taxon>Rhodococcus</taxon>
    </lineage>
</organism>
<dbReference type="InterPro" id="IPR013525">
    <property type="entry name" value="ABC2_TM"/>
</dbReference>
<evidence type="ECO:0000313" key="7">
    <source>
        <dbReference type="EMBL" id="MDV2474483.1"/>
    </source>
</evidence>
<comment type="caution">
    <text evidence="7">The sequence shown here is derived from an EMBL/GenBank/DDBJ whole genome shotgun (WGS) entry which is preliminary data.</text>
</comment>
<gene>
    <name evidence="7" type="ORF">F8M49_01935</name>
</gene>